<sequence length="79" mass="9220">METALFLIEKGLLIGGILFVLTGITQYGKRSHDWKGVATMFYKRIPMTIAEYKWYRLGIAMMVCAFVLRIILLMIWPNY</sequence>
<proteinExistence type="predicted"/>
<keyword evidence="1" id="KW-1133">Transmembrane helix</keyword>
<accession>A0A0Q2MH56</accession>
<comment type="caution">
    <text evidence="2">The sequence shown here is derived from an EMBL/GenBank/DDBJ whole genome shotgun (WGS) entry which is preliminary data.</text>
</comment>
<gene>
    <name evidence="2" type="ORF">AMR76_05945</name>
</gene>
<name>A0A0Q2MH56_VIBFU</name>
<feature type="transmembrane region" description="Helical" evidence="1">
    <location>
        <begin position="6"/>
        <end position="25"/>
    </location>
</feature>
<feature type="transmembrane region" description="Helical" evidence="1">
    <location>
        <begin position="54"/>
        <end position="76"/>
    </location>
</feature>
<dbReference type="Proteomes" id="UP000051221">
    <property type="component" value="Unassembled WGS sequence"/>
</dbReference>
<reference evidence="2 3" key="1">
    <citation type="submission" date="2015-08" db="EMBL/GenBank/DDBJ databases">
        <title>Antibacterial properties of a collection of Vibrionaceae strains.</title>
        <authorList>
            <person name="Giubergia S."/>
        </authorList>
    </citation>
    <scope>NUCLEOTIDE SEQUENCE [LARGE SCALE GENOMIC DNA]</scope>
    <source>
        <strain evidence="2 3">S0821</strain>
    </source>
</reference>
<dbReference type="AlphaFoldDB" id="A0A0Q2MH56"/>
<keyword evidence="1" id="KW-0812">Transmembrane</keyword>
<evidence type="ECO:0000313" key="3">
    <source>
        <dbReference type="Proteomes" id="UP000051221"/>
    </source>
</evidence>
<organism evidence="2 3">
    <name type="scientific">Vibrio furnissii</name>
    <dbReference type="NCBI Taxonomy" id="29494"/>
    <lineage>
        <taxon>Bacteria</taxon>
        <taxon>Pseudomonadati</taxon>
        <taxon>Pseudomonadota</taxon>
        <taxon>Gammaproteobacteria</taxon>
        <taxon>Vibrionales</taxon>
        <taxon>Vibrionaceae</taxon>
        <taxon>Vibrio</taxon>
    </lineage>
</organism>
<dbReference type="OrthoDB" id="5600913at2"/>
<keyword evidence="1" id="KW-0472">Membrane</keyword>
<evidence type="ECO:0000313" key="2">
    <source>
        <dbReference type="EMBL" id="KQH87257.1"/>
    </source>
</evidence>
<evidence type="ECO:0000256" key="1">
    <source>
        <dbReference type="SAM" id="Phobius"/>
    </source>
</evidence>
<keyword evidence="3" id="KW-1185">Reference proteome</keyword>
<protein>
    <submittedName>
        <fullName evidence="2">Uncharacterized protein</fullName>
    </submittedName>
</protein>
<dbReference type="InParanoid" id="A0A0Q2MH56"/>
<dbReference type="RefSeq" id="WP_055465582.1">
    <property type="nucleotide sequence ID" value="NZ_CAWQRI010000065.1"/>
</dbReference>
<dbReference type="EMBL" id="LKHS01000004">
    <property type="protein sequence ID" value="KQH87257.1"/>
    <property type="molecule type" value="Genomic_DNA"/>
</dbReference>